<gene>
    <name evidence="1" type="ORF">ACFO6W_16445</name>
</gene>
<dbReference type="Gene3D" id="3.40.140.30">
    <property type="entry name" value="Hypothetical protein TM1506"/>
    <property type="match status" value="1"/>
</dbReference>
<reference evidence="2" key="1">
    <citation type="journal article" date="2019" name="Int. J. Syst. Evol. Microbiol.">
        <title>The Global Catalogue of Microorganisms (GCM) 10K type strain sequencing project: providing services to taxonomists for standard genome sequencing and annotation.</title>
        <authorList>
            <consortium name="The Broad Institute Genomics Platform"/>
            <consortium name="The Broad Institute Genome Sequencing Center for Infectious Disease"/>
            <person name="Wu L."/>
            <person name="Ma J."/>
        </authorList>
    </citation>
    <scope>NUCLEOTIDE SEQUENCE [LARGE SCALE GENOMIC DNA]</scope>
    <source>
        <strain evidence="2">CCUG 66188</strain>
    </source>
</reference>
<accession>A0ABV9KYX1</accession>
<name>A0ABV9KYX1_9BACT</name>
<dbReference type="EMBL" id="JBHSGN010000094">
    <property type="protein sequence ID" value="MFC4675287.1"/>
    <property type="molecule type" value="Genomic_DNA"/>
</dbReference>
<dbReference type="SUPFAM" id="SSF53927">
    <property type="entry name" value="Cytidine deaminase-like"/>
    <property type="match status" value="1"/>
</dbReference>
<evidence type="ECO:0000313" key="1">
    <source>
        <dbReference type="EMBL" id="MFC4675287.1"/>
    </source>
</evidence>
<evidence type="ECO:0000313" key="2">
    <source>
        <dbReference type="Proteomes" id="UP001596023"/>
    </source>
</evidence>
<protein>
    <submittedName>
        <fullName evidence="1">DUF1893 domain-containing protein</fullName>
    </submittedName>
</protein>
<keyword evidence="2" id="KW-1185">Reference proteome</keyword>
<sequence>MDLYELIESDFLFLDGASIADKVVGKGAEALLALSRVNGSDQ</sequence>
<dbReference type="InterPro" id="IPR037081">
    <property type="entry name" value="Hyp_TM1506"/>
</dbReference>
<dbReference type="Proteomes" id="UP001596023">
    <property type="component" value="Unassembled WGS sequence"/>
</dbReference>
<comment type="caution">
    <text evidence="1">The sequence shown here is derived from an EMBL/GenBank/DDBJ whole genome shotgun (WGS) entry which is preliminary data.</text>
</comment>
<dbReference type="RefSeq" id="WP_379998392.1">
    <property type="nucleotide sequence ID" value="NZ_JBHSGN010000094.1"/>
</dbReference>
<organism evidence="1 2">
    <name type="scientific">Dysgonomonas termitidis</name>
    <dbReference type="NCBI Taxonomy" id="1516126"/>
    <lineage>
        <taxon>Bacteria</taxon>
        <taxon>Pseudomonadati</taxon>
        <taxon>Bacteroidota</taxon>
        <taxon>Bacteroidia</taxon>
        <taxon>Bacteroidales</taxon>
        <taxon>Dysgonomonadaceae</taxon>
        <taxon>Dysgonomonas</taxon>
    </lineage>
</organism>
<proteinExistence type="predicted"/>
<dbReference type="InterPro" id="IPR016193">
    <property type="entry name" value="Cytidine_deaminase-like"/>
</dbReference>